<dbReference type="OrthoDB" id="9779263at2"/>
<keyword evidence="3" id="KW-1185">Reference proteome</keyword>
<dbReference type="CDD" id="cd04182">
    <property type="entry name" value="GT_2_like_f"/>
    <property type="match status" value="1"/>
</dbReference>
<dbReference type="AlphaFoldDB" id="A0A239M9M9"/>
<keyword evidence="2" id="KW-0548">Nucleotidyltransferase</keyword>
<feature type="domain" description="MobA-like NTP transferase" evidence="1">
    <location>
        <begin position="10"/>
        <end position="173"/>
    </location>
</feature>
<dbReference type="InterPro" id="IPR025877">
    <property type="entry name" value="MobA-like_NTP_Trfase"/>
</dbReference>
<gene>
    <name evidence="2" type="ORF">SAMN05421640_3744</name>
</gene>
<name>A0A239M9M9_EKHLU</name>
<dbReference type="SUPFAM" id="SSF53448">
    <property type="entry name" value="Nucleotide-diphospho-sugar transferases"/>
    <property type="match status" value="1"/>
</dbReference>
<reference evidence="2 3" key="1">
    <citation type="submission" date="2017-06" db="EMBL/GenBank/DDBJ databases">
        <authorList>
            <person name="Kim H.J."/>
            <person name="Triplett B.A."/>
        </authorList>
    </citation>
    <scope>NUCLEOTIDE SEQUENCE [LARGE SCALE GENOMIC DNA]</scope>
    <source>
        <strain evidence="2 3">DSM 19307</strain>
    </source>
</reference>
<evidence type="ECO:0000259" key="1">
    <source>
        <dbReference type="Pfam" id="PF12804"/>
    </source>
</evidence>
<proteinExistence type="predicted"/>
<sequence length="197" mass="21818">MKANENIGLLVLAAGASSRLGQPKQLVKFEDKPLLQHILDIGKEVNVNERVLVLGAKSELIQEVIIPGAFSIVHNYDWEKGMSTSIKVGLKSLQEKHTNLKHVIIMLSDQPYVTIEIINQLIASQDDTKPCITTCSYANQMGVPAIFSHHFFADLLKLTGDQGARKLIQQKLDHVRTIPFSKGVIDIDTPDDLGKLE</sequence>
<dbReference type="Pfam" id="PF12804">
    <property type="entry name" value="NTP_transf_3"/>
    <property type="match status" value="1"/>
</dbReference>
<dbReference type="PANTHER" id="PTHR43777:SF1">
    <property type="entry name" value="MOLYBDENUM COFACTOR CYTIDYLYLTRANSFERASE"/>
    <property type="match status" value="1"/>
</dbReference>
<dbReference type="EMBL" id="FZPD01000008">
    <property type="protein sequence ID" value="SNT39466.1"/>
    <property type="molecule type" value="Genomic_DNA"/>
</dbReference>
<keyword evidence="2" id="KW-0808">Transferase</keyword>
<evidence type="ECO:0000313" key="3">
    <source>
        <dbReference type="Proteomes" id="UP000198393"/>
    </source>
</evidence>
<evidence type="ECO:0000313" key="2">
    <source>
        <dbReference type="EMBL" id="SNT39466.1"/>
    </source>
</evidence>
<protein>
    <submittedName>
        <fullName evidence="2">Molybdenum cofactor cytidylyltransferase</fullName>
    </submittedName>
</protein>
<accession>A0A239M9M9</accession>
<dbReference type="Proteomes" id="UP000198393">
    <property type="component" value="Unassembled WGS sequence"/>
</dbReference>
<dbReference type="PANTHER" id="PTHR43777">
    <property type="entry name" value="MOLYBDENUM COFACTOR CYTIDYLYLTRANSFERASE"/>
    <property type="match status" value="1"/>
</dbReference>
<dbReference type="GO" id="GO:0016779">
    <property type="term" value="F:nucleotidyltransferase activity"/>
    <property type="evidence" value="ECO:0007669"/>
    <property type="project" value="UniProtKB-KW"/>
</dbReference>
<dbReference type="RefSeq" id="WP_089358408.1">
    <property type="nucleotide sequence ID" value="NZ_FZPD01000008.1"/>
</dbReference>
<organism evidence="2 3">
    <name type="scientific">Ekhidna lutea</name>
    <dbReference type="NCBI Taxonomy" id="447679"/>
    <lineage>
        <taxon>Bacteria</taxon>
        <taxon>Pseudomonadati</taxon>
        <taxon>Bacteroidota</taxon>
        <taxon>Cytophagia</taxon>
        <taxon>Cytophagales</taxon>
        <taxon>Reichenbachiellaceae</taxon>
        <taxon>Ekhidna</taxon>
    </lineage>
</organism>
<dbReference type="InterPro" id="IPR029044">
    <property type="entry name" value="Nucleotide-diphossugar_trans"/>
</dbReference>
<dbReference type="Gene3D" id="3.90.550.10">
    <property type="entry name" value="Spore Coat Polysaccharide Biosynthesis Protein SpsA, Chain A"/>
    <property type="match status" value="1"/>
</dbReference>